<dbReference type="EMBL" id="CP036281">
    <property type="protein sequence ID" value="QDU79223.1"/>
    <property type="molecule type" value="Genomic_DNA"/>
</dbReference>
<name>A0A518CJ15_9PLAN</name>
<feature type="signal peptide" evidence="1">
    <location>
        <begin position="1"/>
        <end position="20"/>
    </location>
</feature>
<keyword evidence="3" id="KW-1185">Reference proteome</keyword>
<keyword evidence="1" id="KW-0732">Signal</keyword>
<accession>A0A518CJ15</accession>
<dbReference type="RefSeq" id="WP_144993655.1">
    <property type="nucleotide sequence ID" value="NZ_CP036281.1"/>
</dbReference>
<dbReference type="KEGG" id="plon:Pla110_09290"/>
<organism evidence="2 3">
    <name type="scientific">Polystyrenella longa</name>
    <dbReference type="NCBI Taxonomy" id="2528007"/>
    <lineage>
        <taxon>Bacteria</taxon>
        <taxon>Pseudomonadati</taxon>
        <taxon>Planctomycetota</taxon>
        <taxon>Planctomycetia</taxon>
        <taxon>Planctomycetales</taxon>
        <taxon>Planctomycetaceae</taxon>
        <taxon>Polystyrenella</taxon>
    </lineage>
</organism>
<evidence type="ECO:0000313" key="2">
    <source>
        <dbReference type="EMBL" id="QDU79223.1"/>
    </source>
</evidence>
<dbReference type="Proteomes" id="UP000317178">
    <property type="component" value="Chromosome"/>
</dbReference>
<gene>
    <name evidence="2" type="ORF">Pla110_09290</name>
</gene>
<reference evidence="2 3" key="1">
    <citation type="submission" date="2019-02" db="EMBL/GenBank/DDBJ databases">
        <title>Deep-cultivation of Planctomycetes and their phenomic and genomic characterization uncovers novel biology.</title>
        <authorList>
            <person name="Wiegand S."/>
            <person name="Jogler M."/>
            <person name="Boedeker C."/>
            <person name="Pinto D."/>
            <person name="Vollmers J."/>
            <person name="Rivas-Marin E."/>
            <person name="Kohn T."/>
            <person name="Peeters S.H."/>
            <person name="Heuer A."/>
            <person name="Rast P."/>
            <person name="Oberbeckmann S."/>
            <person name="Bunk B."/>
            <person name="Jeske O."/>
            <person name="Meyerdierks A."/>
            <person name="Storesund J.E."/>
            <person name="Kallscheuer N."/>
            <person name="Luecker S."/>
            <person name="Lage O.M."/>
            <person name="Pohl T."/>
            <person name="Merkel B.J."/>
            <person name="Hornburger P."/>
            <person name="Mueller R.-W."/>
            <person name="Bruemmer F."/>
            <person name="Labrenz M."/>
            <person name="Spormann A.M."/>
            <person name="Op den Camp H."/>
            <person name="Overmann J."/>
            <person name="Amann R."/>
            <person name="Jetten M.S.M."/>
            <person name="Mascher T."/>
            <person name="Medema M.H."/>
            <person name="Devos D.P."/>
            <person name="Kaster A.-K."/>
            <person name="Ovreas L."/>
            <person name="Rohde M."/>
            <person name="Galperin M.Y."/>
            <person name="Jogler C."/>
        </authorList>
    </citation>
    <scope>NUCLEOTIDE SEQUENCE [LARGE SCALE GENOMIC DNA]</scope>
    <source>
        <strain evidence="2 3">Pla110</strain>
    </source>
</reference>
<proteinExistence type="predicted"/>
<protein>
    <submittedName>
        <fullName evidence="2">Uncharacterized protein</fullName>
    </submittedName>
</protein>
<evidence type="ECO:0000256" key="1">
    <source>
        <dbReference type="SAM" id="SignalP"/>
    </source>
</evidence>
<dbReference type="AlphaFoldDB" id="A0A518CJ15"/>
<feature type="chain" id="PRO_5021734938" evidence="1">
    <location>
        <begin position="21"/>
        <end position="150"/>
    </location>
</feature>
<sequence length="150" mass="16613" precursor="true">MSRFLLFIFPCLCMTMTAVAEKPAVLKPLWEKRLDLHSPVNAVVGRVDGKSRLCVQGTRYNDDRADAGVQILDEHGQQILLHVDDSFQQPSTVGAYLQWIDLGLSQDPAVLFSLTPQDKTRRGIAQLVNVSNGDSYGTIQNTTHFGNISL</sequence>
<evidence type="ECO:0000313" key="3">
    <source>
        <dbReference type="Proteomes" id="UP000317178"/>
    </source>
</evidence>